<reference evidence="3" key="2">
    <citation type="submission" date="2017-09" db="EMBL/GenBank/DDBJ databases">
        <title>FDA dAtabase for Regulatory Grade micrObial Sequences (FDA-ARGOS): Supporting development and validation of Infectious Disease Dx tests.</title>
        <authorList>
            <person name="Minogue T."/>
            <person name="Wolcott M."/>
            <person name="Wasieloski L."/>
            <person name="Aguilar W."/>
            <person name="Moore D."/>
            <person name="Tallon L."/>
            <person name="Sadzewicz L."/>
            <person name="Ott S."/>
            <person name="Zhao X."/>
            <person name="Nagaraj S."/>
            <person name="Vavikolanu K."/>
            <person name="Aluvathingal J."/>
            <person name="Nadendla S."/>
            <person name="Sichtig H."/>
        </authorList>
    </citation>
    <scope>NUCLEOTIDE SEQUENCE [LARGE SCALE GENOMIC DNA]</scope>
    <source>
        <strain evidence="3">FDAARGOS_387</strain>
    </source>
</reference>
<dbReference type="OrthoDB" id="6862936at2"/>
<reference evidence="2 4" key="3">
    <citation type="submission" date="2019-03" db="EMBL/GenBank/DDBJ databases">
        <authorList>
            <consortium name="Pathogen Informatics"/>
        </authorList>
    </citation>
    <scope>NUCLEOTIDE SEQUENCE [LARGE SCALE GENOMIC DNA]</scope>
    <source>
        <strain evidence="2 4">NCTC12282</strain>
    </source>
</reference>
<evidence type="ECO:0000313" key="3">
    <source>
        <dbReference type="Proteomes" id="UP000224974"/>
    </source>
</evidence>
<dbReference type="Proteomes" id="UP000224974">
    <property type="component" value="Unassembled WGS sequence"/>
</dbReference>
<dbReference type="EMBL" id="CAADJA010000002">
    <property type="protein sequence ID" value="VFS46463.1"/>
    <property type="molecule type" value="Genomic_DNA"/>
</dbReference>
<dbReference type="Proteomes" id="UP000373449">
    <property type="component" value="Unassembled WGS sequence"/>
</dbReference>
<dbReference type="InterPro" id="IPR011047">
    <property type="entry name" value="Quinoprotein_ADH-like_sf"/>
</dbReference>
<reference evidence="1" key="1">
    <citation type="submission" date="2017-09" db="EMBL/GenBank/DDBJ databases">
        <title>FDA dAtabase for Regulatory Grade micrObial Sequences (FDA-ARGOS): Supporting development and validation of Infectious Disease Dx tests.</title>
        <authorList>
            <person name="Minogue T."/>
            <person name="Wolcott M."/>
            <person name="Wasieloski L."/>
            <person name="Aguilar W."/>
            <person name="Moore D."/>
            <person name="Tallon L.J."/>
            <person name="Sadzewicz L."/>
            <person name="Ott S."/>
            <person name="Zhao X."/>
            <person name="Nagaraj S."/>
            <person name="Vavikolanu K."/>
            <person name="Aluvathingal J."/>
            <person name="Nadendla S."/>
            <person name="Sichtig H."/>
        </authorList>
    </citation>
    <scope>NUCLEOTIDE SEQUENCE</scope>
    <source>
        <strain evidence="1">FDAARGOS_387</strain>
    </source>
</reference>
<proteinExistence type="predicted"/>
<sequence>MDKNHNFLTGCLLDENSILLASTPKGMDIFTEYSKITIWNNKEDTPLIKSYEISGWAQCAIRFISNSEGFNGAVILTSSGKVFFYQEGKIDVEFIEDANNWGYQASITEIEGQLYVCGARGQVYKRIGKNKWVHHDNGLISSKNMSDVMQDISDNQPKEGQNIEDWIMGFADFNLDIGLSLWAIQGTSNDNIYVCGSMSTDKGYKGVIFYYDGKIWTEMKIPETDTLGVIFIDDDGSVFIGGGSGYLLRGDNVNGFKEVSEPAYLMNNSFMAKFLDIIYIGTDEGLYQFKNDQMEREQKITAELIKINPDNETEAWSVERYNNKLLLIGNSCVYLYDLLSNKLDELFYSANPDIITNRDGFTLFNT</sequence>
<protein>
    <submittedName>
        <fullName evidence="1">Uncharacterized protein</fullName>
    </submittedName>
</protein>
<evidence type="ECO:0000313" key="2">
    <source>
        <dbReference type="EMBL" id="VFS46463.1"/>
    </source>
</evidence>
<dbReference type="SUPFAM" id="SSF50998">
    <property type="entry name" value="Quinoprotein alcohol dehydrogenase-like"/>
    <property type="match status" value="1"/>
</dbReference>
<organism evidence="1 3">
    <name type="scientific">Budvicia aquatica</name>
    <dbReference type="NCBI Taxonomy" id="82979"/>
    <lineage>
        <taxon>Bacteria</taxon>
        <taxon>Pseudomonadati</taxon>
        <taxon>Pseudomonadota</taxon>
        <taxon>Gammaproteobacteria</taxon>
        <taxon>Enterobacterales</taxon>
        <taxon>Budviciaceae</taxon>
        <taxon>Budvicia</taxon>
    </lineage>
</organism>
<dbReference type="AlphaFoldDB" id="A0A2C6CPC2"/>
<name>A0A2C6CPC2_9GAMM</name>
<dbReference type="RefSeq" id="WP_029093778.1">
    <property type="nucleotide sequence ID" value="NZ_CAADJA010000002.1"/>
</dbReference>
<accession>A0A2C6CPC2</accession>
<evidence type="ECO:0000313" key="4">
    <source>
        <dbReference type="Proteomes" id="UP000373449"/>
    </source>
</evidence>
<evidence type="ECO:0000313" key="1">
    <source>
        <dbReference type="EMBL" id="PHI28519.1"/>
    </source>
</evidence>
<dbReference type="EMBL" id="PDDX01000001">
    <property type="protein sequence ID" value="PHI28519.1"/>
    <property type="molecule type" value="Genomic_DNA"/>
</dbReference>
<dbReference type="STRING" id="1111728.GCA_000427805_04487"/>
<gene>
    <name evidence="1" type="ORF">CRN84_03825</name>
    <name evidence="2" type="ORF">NCTC12282_01372</name>
</gene>
<keyword evidence="3" id="KW-1185">Reference proteome</keyword>